<accession>Q4DI72</accession>
<reference evidence="2 3" key="1">
    <citation type="journal article" date="2005" name="Science">
        <title>The genome sequence of Trypanosoma cruzi, etiologic agent of Chagas disease.</title>
        <authorList>
            <person name="El-Sayed N.M."/>
            <person name="Myler P.J."/>
            <person name="Bartholomeu D.C."/>
            <person name="Nilsson D."/>
            <person name="Aggarwal G."/>
            <person name="Tran A.N."/>
            <person name="Ghedin E."/>
            <person name="Worthey E.A."/>
            <person name="Delcher A.L."/>
            <person name="Blandin G."/>
            <person name="Westenberger S.J."/>
            <person name="Caler E."/>
            <person name="Cerqueira G.C."/>
            <person name="Branche C."/>
            <person name="Haas B."/>
            <person name="Anupama A."/>
            <person name="Arner E."/>
            <person name="Aslund L."/>
            <person name="Attipoe P."/>
            <person name="Bontempi E."/>
            <person name="Bringaud F."/>
            <person name="Burton P."/>
            <person name="Cadag E."/>
            <person name="Campbell D.A."/>
            <person name="Carrington M."/>
            <person name="Crabtree J."/>
            <person name="Darban H."/>
            <person name="da Silveira J.F."/>
            <person name="de Jong P."/>
            <person name="Edwards K."/>
            <person name="Englund P.T."/>
            <person name="Fazelina G."/>
            <person name="Feldblyum T."/>
            <person name="Ferella M."/>
            <person name="Frasch A.C."/>
            <person name="Gull K."/>
            <person name="Horn D."/>
            <person name="Hou L."/>
            <person name="Huang Y."/>
            <person name="Kindlund E."/>
            <person name="Klingbeil M."/>
            <person name="Kluge S."/>
            <person name="Koo H."/>
            <person name="Lacerda D."/>
            <person name="Levin M.J."/>
            <person name="Lorenzi H."/>
            <person name="Louie T."/>
            <person name="Machado C.R."/>
            <person name="McCulloch R."/>
            <person name="McKenna A."/>
            <person name="Mizuno Y."/>
            <person name="Mottram J.C."/>
            <person name="Nelson S."/>
            <person name="Ochaya S."/>
            <person name="Osoegawa K."/>
            <person name="Pai G."/>
            <person name="Parsons M."/>
            <person name="Pentony M."/>
            <person name="Pettersson U."/>
            <person name="Pop M."/>
            <person name="Ramirez J.L."/>
            <person name="Rinta J."/>
            <person name="Robertson L."/>
            <person name="Salzberg S.L."/>
            <person name="Sanchez D.O."/>
            <person name="Seyler A."/>
            <person name="Sharma R."/>
            <person name="Shetty J."/>
            <person name="Simpson A.J."/>
            <person name="Sisk E."/>
            <person name="Tammi M.T."/>
            <person name="Tarleton R."/>
            <person name="Teixeira S."/>
            <person name="Van Aken S."/>
            <person name="Vogt C."/>
            <person name="Ward P.N."/>
            <person name="Wickstead B."/>
            <person name="Wortman J."/>
            <person name="White O."/>
            <person name="Fraser C.M."/>
            <person name="Stuart K.D."/>
            <person name="Andersson B."/>
        </authorList>
    </citation>
    <scope>NUCLEOTIDE SEQUENCE [LARGE SCALE GENOMIC DNA]</scope>
    <source>
        <strain evidence="2 3">CL Brener</strain>
    </source>
</reference>
<organism evidence="2 3">
    <name type="scientific">Trypanosoma cruzi (strain CL Brener)</name>
    <dbReference type="NCBI Taxonomy" id="353153"/>
    <lineage>
        <taxon>Eukaryota</taxon>
        <taxon>Discoba</taxon>
        <taxon>Euglenozoa</taxon>
        <taxon>Kinetoplastea</taxon>
        <taxon>Metakinetoplastina</taxon>
        <taxon>Trypanosomatida</taxon>
        <taxon>Trypanosomatidae</taxon>
        <taxon>Trypanosoma</taxon>
        <taxon>Schizotrypanum</taxon>
    </lineage>
</organism>
<dbReference type="GeneID" id="3545545"/>
<protein>
    <submittedName>
        <fullName evidence="2">Uncharacterized protein</fullName>
    </submittedName>
</protein>
<dbReference type="PaxDb" id="353153-Q4DI72"/>
<dbReference type="Proteomes" id="UP000002296">
    <property type="component" value="Unassembled WGS sequence"/>
</dbReference>
<evidence type="ECO:0000313" key="2">
    <source>
        <dbReference type="EMBL" id="EAN92214.1"/>
    </source>
</evidence>
<proteinExistence type="predicted"/>
<evidence type="ECO:0000313" key="3">
    <source>
        <dbReference type="Proteomes" id="UP000002296"/>
    </source>
</evidence>
<name>Q4DI72_TRYCC</name>
<dbReference type="AlphaFoldDB" id="Q4DI72"/>
<evidence type="ECO:0000256" key="1">
    <source>
        <dbReference type="SAM" id="MobiDB-lite"/>
    </source>
</evidence>
<dbReference type="KEGG" id="tcr:507831.10"/>
<dbReference type="SMR" id="Q4DI72"/>
<dbReference type="EMBL" id="AAHK01000453">
    <property type="protein sequence ID" value="EAN92214.1"/>
    <property type="molecule type" value="Genomic_DNA"/>
</dbReference>
<sequence length="115" mass="12944">MEIKYSCAVKLEAQQEEEKIHTKTLLPQMRRMLPRHSALCAQNDTYTSVHKYNTVADSMMAKRSGRREGATHPATTPRWDRHRPNFAVQHAAFGATAVTDWPTAAQHATGVDLTL</sequence>
<dbReference type="InParanoid" id="Q4DI72"/>
<feature type="region of interest" description="Disordered" evidence="1">
    <location>
        <begin position="61"/>
        <end position="80"/>
    </location>
</feature>
<keyword evidence="3" id="KW-1185">Reference proteome</keyword>
<comment type="caution">
    <text evidence="2">The sequence shown here is derived from an EMBL/GenBank/DDBJ whole genome shotgun (WGS) entry which is preliminary data.</text>
</comment>
<gene>
    <name evidence="2" type="ORF">Tc00.1047053507831.10</name>
</gene>
<dbReference type="RefSeq" id="XP_814065.1">
    <property type="nucleotide sequence ID" value="XM_808972.1"/>
</dbReference>